<evidence type="ECO:0000259" key="1">
    <source>
        <dbReference type="Pfam" id="PF03634"/>
    </source>
</evidence>
<accession>A0AA89BHM1</accession>
<dbReference type="AlphaFoldDB" id="A0AA89BHM1"/>
<dbReference type="InterPro" id="IPR017887">
    <property type="entry name" value="TF_TCP_subgr"/>
</dbReference>
<gene>
    <name evidence="2" type="ORF">RJ639_030489</name>
</gene>
<reference evidence="2" key="1">
    <citation type="submission" date="2022-12" db="EMBL/GenBank/DDBJ databases">
        <title>Draft genome assemblies for two species of Escallonia (Escalloniales).</title>
        <authorList>
            <person name="Chanderbali A."/>
            <person name="Dervinis C."/>
            <person name="Anghel I."/>
            <person name="Soltis D."/>
            <person name="Soltis P."/>
            <person name="Zapata F."/>
        </authorList>
    </citation>
    <scope>NUCLEOTIDE SEQUENCE</scope>
    <source>
        <strain evidence="2">UCBG64.0493</strain>
        <tissue evidence="2">Leaf</tissue>
    </source>
</reference>
<dbReference type="EMBL" id="JAVXUP010000137">
    <property type="protein sequence ID" value="KAK3036797.1"/>
    <property type="molecule type" value="Genomic_DNA"/>
</dbReference>
<organism evidence="2 3">
    <name type="scientific">Escallonia herrerae</name>
    <dbReference type="NCBI Taxonomy" id="1293975"/>
    <lineage>
        <taxon>Eukaryota</taxon>
        <taxon>Viridiplantae</taxon>
        <taxon>Streptophyta</taxon>
        <taxon>Embryophyta</taxon>
        <taxon>Tracheophyta</taxon>
        <taxon>Spermatophyta</taxon>
        <taxon>Magnoliopsida</taxon>
        <taxon>eudicotyledons</taxon>
        <taxon>Gunneridae</taxon>
        <taxon>Pentapetalae</taxon>
        <taxon>asterids</taxon>
        <taxon>campanulids</taxon>
        <taxon>Escalloniales</taxon>
        <taxon>Escalloniaceae</taxon>
        <taxon>Escallonia</taxon>
    </lineage>
</organism>
<feature type="domain" description="TCP" evidence="1">
    <location>
        <begin position="95"/>
        <end position="128"/>
    </location>
</feature>
<dbReference type="Proteomes" id="UP001188597">
    <property type="component" value="Unassembled WGS sequence"/>
</dbReference>
<keyword evidence="3" id="KW-1185">Reference proteome</keyword>
<evidence type="ECO:0000313" key="2">
    <source>
        <dbReference type="EMBL" id="KAK3036797.1"/>
    </source>
</evidence>
<comment type="caution">
    <text evidence="2">The sequence shown here is derived from an EMBL/GenBank/DDBJ whole genome shotgun (WGS) entry which is preliminary data.</text>
</comment>
<proteinExistence type="predicted"/>
<protein>
    <recommendedName>
        <fullName evidence="1">TCP domain-containing protein</fullName>
    </recommendedName>
</protein>
<dbReference type="Pfam" id="PF03634">
    <property type="entry name" value="TCP"/>
    <property type="match status" value="1"/>
</dbReference>
<sequence>MVPRHGLWADLTAIARGGRTRWSDQDCDCQRIWCLVNMANGVDSKQGSEVPWLLGICGANPLSTVVVELASLDGSDVAPPGWLYGCERMLLEALQMAAVEDGLGYDRPSKAVDWLINKAKNAIAKLDELPE</sequence>
<name>A0AA89BHM1_9ASTE</name>
<evidence type="ECO:0000313" key="3">
    <source>
        <dbReference type="Proteomes" id="UP001188597"/>
    </source>
</evidence>